<feature type="transmembrane region" description="Helical" evidence="6">
    <location>
        <begin position="210"/>
        <end position="231"/>
    </location>
</feature>
<dbReference type="RefSeq" id="WP_056964549.1">
    <property type="nucleotide sequence ID" value="NZ_AZEU01000232.1"/>
</dbReference>
<feature type="transmembrane region" description="Helical" evidence="6">
    <location>
        <begin position="425"/>
        <end position="447"/>
    </location>
</feature>
<dbReference type="PANTHER" id="PTHR30250:SF11">
    <property type="entry name" value="O-ANTIGEN TRANSPORTER-RELATED"/>
    <property type="match status" value="1"/>
</dbReference>
<gene>
    <name evidence="7" type="ORF">FD01_GL001960</name>
</gene>
<proteinExistence type="predicted"/>
<protein>
    <recommendedName>
        <fullName evidence="9">Polysaccharide biosynthesis protein</fullName>
    </recommendedName>
</protein>
<organism evidence="7 8">
    <name type="scientific">Lacticaseibacillus manihotivorans DSM 13343 = JCM 12514</name>
    <dbReference type="NCBI Taxonomy" id="1423769"/>
    <lineage>
        <taxon>Bacteria</taxon>
        <taxon>Bacillati</taxon>
        <taxon>Bacillota</taxon>
        <taxon>Bacilli</taxon>
        <taxon>Lactobacillales</taxon>
        <taxon>Lactobacillaceae</taxon>
        <taxon>Lacticaseibacillus</taxon>
    </lineage>
</organism>
<comment type="caution">
    <text evidence="7">The sequence shown here is derived from an EMBL/GenBank/DDBJ whole genome shotgun (WGS) entry which is preliminary data.</text>
</comment>
<reference evidence="7 8" key="1">
    <citation type="journal article" date="2015" name="Genome Announc.">
        <title>Expanding the biotechnology potential of lactobacilli through comparative genomics of 213 strains and associated genera.</title>
        <authorList>
            <person name="Sun Z."/>
            <person name="Harris H.M."/>
            <person name="McCann A."/>
            <person name="Guo C."/>
            <person name="Argimon S."/>
            <person name="Zhang W."/>
            <person name="Yang X."/>
            <person name="Jeffery I.B."/>
            <person name="Cooney J.C."/>
            <person name="Kagawa T.F."/>
            <person name="Liu W."/>
            <person name="Song Y."/>
            <person name="Salvetti E."/>
            <person name="Wrobel A."/>
            <person name="Rasinkangas P."/>
            <person name="Parkhill J."/>
            <person name="Rea M.C."/>
            <person name="O'Sullivan O."/>
            <person name="Ritari J."/>
            <person name="Douillard F.P."/>
            <person name="Paul Ross R."/>
            <person name="Yang R."/>
            <person name="Briner A.E."/>
            <person name="Felis G.E."/>
            <person name="de Vos W.M."/>
            <person name="Barrangou R."/>
            <person name="Klaenhammer T.R."/>
            <person name="Caufield P.W."/>
            <person name="Cui Y."/>
            <person name="Zhang H."/>
            <person name="O'Toole P.W."/>
        </authorList>
    </citation>
    <scope>NUCLEOTIDE SEQUENCE [LARGE SCALE GENOMIC DNA]</scope>
    <source>
        <strain evidence="7 8">DSM 13343</strain>
    </source>
</reference>
<evidence type="ECO:0000256" key="6">
    <source>
        <dbReference type="SAM" id="Phobius"/>
    </source>
</evidence>
<feature type="transmembrane region" description="Helical" evidence="6">
    <location>
        <begin position="105"/>
        <end position="126"/>
    </location>
</feature>
<dbReference type="EMBL" id="AZEU01000232">
    <property type="protein sequence ID" value="KRL42210.1"/>
    <property type="molecule type" value="Genomic_DNA"/>
</dbReference>
<dbReference type="PANTHER" id="PTHR30250">
    <property type="entry name" value="PST FAMILY PREDICTED COLANIC ACID TRANSPORTER"/>
    <property type="match status" value="1"/>
</dbReference>
<keyword evidence="2" id="KW-1003">Cell membrane</keyword>
<evidence type="ECO:0000256" key="3">
    <source>
        <dbReference type="ARBA" id="ARBA00022692"/>
    </source>
</evidence>
<feature type="transmembrane region" description="Helical" evidence="6">
    <location>
        <begin position="62"/>
        <end position="84"/>
    </location>
</feature>
<accession>A0A0R1QJU8</accession>
<feature type="transmembrane region" description="Helical" evidence="6">
    <location>
        <begin position="332"/>
        <end position="351"/>
    </location>
</feature>
<feature type="transmembrane region" description="Helical" evidence="6">
    <location>
        <begin position="179"/>
        <end position="198"/>
    </location>
</feature>
<evidence type="ECO:0000256" key="1">
    <source>
        <dbReference type="ARBA" id="ARBA00004651"/>
    </source>
</evidence>
<evidence type="ECO:0000313" key="8">
    <source>
        <dbReference type="Proteomes" id="UP000051790"/>
    </source>
</evidence>
<keyword evidence="4 6" id="KW-1133">Transmembrane helix</keyword>
<dbReference type="PATRIC" id="fig|1423769.4.peg.2109"/>
<evidence type="ECO:0000256" key="2">
    <source>
        <dbReference type="ARBA" id="ARBA00022475"/>
    </source>
</evidence>
<dbReference type="InterPro" id="IPR050833">
    <property type="entry name" value="Poly_Biosynth_Transport"/>
</dbReference>
<dbReference type="OrthoDB" id="512217at2"/>
<feature type="transmembrane region" description="Helical" evidence="6">
    <location>
        <begin position="363"/>
        <end position="383"/>
    </location>
</feature>
<evidence type="ECO:0000256" key="5">
    <source>
        <dbReference type="ARBA" id="ARBA00023136"/>
    </source>
</evidence>
<dbReference type="AlphaFoldDB" id="A0A0R1QJU8"/>
<dbReference type="GO" id="GO:0005886">
    <property type="term" value="C:plasma membrane"/>
    <property type="evidence" value="ECO:0007669"/>
    <property type="project" value="UniProtKB-SubCell"/>
</dbReference>
<feature type="transmembrane region" description="Helical" evidence="6">
    <location>
        <begin position="25"/>
        <end position="50"/>
    </location>
</feature>
<name>A0A0R1QJU8_9LACO</name>
<keyword evidence="8" id="KW-1185">Reference proteome</keyword>
<dbReference type="Proteomes" id="UP000051790">
    <property type="component" value="Unassembled WGS sequence"/>
</dbReference>
<evidence type="ECO:0000256" key="4">
    <source>
        <dbReference type="ARBA" id="ARBA00022989"/>
    </source>
</evidence>
<feature type="transmembrane region" description="Helical" evidence="6">
    <location>
        <begin position="146"/>
        <end position="167"/>
    </location>
</feature>
<sequence length="467" mass="51961">MNPRKGISGALKSKFKSVSSANKTILYNIAGSFGVRGVALVVSLFTMPVYTHFFVQQESLGIWYTLLAVLNWVLTFDLGLGNGLRNKLPIAIAQKDKRAMKEYISSTYFGTIGVVLIVGIVGVLIIPKLSWTSIINVKSQSISNDVLVECVYILFVGILLQFIFKIITSILFAIQRSAFVNLLSLITSILTLLMIFFARSGSSADNLLTMSIINVLAANIPYLVATILVFRRSLKGYFPRVSLVTSTRVKEVLNIGITLLILQLVFMIISSTNELLISHLTNPADVVQYQAYNKIFNTVSSLFTLALTPIWSAVTKAAGEKRYSWIKKLNRILLFASAVVFLAEIVLVPFLQGIIDLWLGKNYITVVPMVALLFVLFNVLSFIHNVNTSFGNGMSFFKVQIVWMIFAAIVDVPFAIMFVHFFHSWIGVVFANFVALLPFEVIEIVAFNSYLTKLSLSAGDLERTRNQ</sequence>
<feature type="transmembrane region" description="Helical" evidence="6">
    <location>
        <begin position="395"/>
        <end position="419"/>
    </location>
</feature>
<feature type="transmembrane region" description="Helical" evidence="6">
    <location>
        <begin position="291"/>
        <end position="311"/>
    </location>
</feature>
<keyword evidence="5 6" id="KW-0472">Membrane</keyword>
<feature type="transmembrane region" description="Helical" evidence="6">
    <location>
        <begin position="252"/>
        <end position="271"/>
    </location>
</feature>
<evidence type="ECO:0008006" key="9">
    <source>
        <dbReference type="Google" id="ProtNLM"/>
    </source>
</evidence>
<comment type="subcellular location">
    <subcellularLocation>
        <location evidence="1">Cell membrane</location>
        <topology evidence="1">Multi-pass membrane protein</topology>
    </subcellularLocation>
</comment>
<evidence type="ECO:0000313" key="7">
    <source>
        <dbReference type="EMBL" id="KRL42210.1"/>
    </source>
</evidence>
<keyword evidence="3 6" id="KW-0812">Transmembrane</keyword>